<reference evidence="1" key="1">
    <citation type="journal article" date="2007" name="PLoS ONE">
        <title>The first genome sequence of an elite grapevine cultivar (Pinot noir Vitis vinifera L.): coping with a highly heterozygous genome.</title>
        <authorList>
            <person name="Velasco R."/>
            <person name="Zharkikh A."/>
            <person name="Troggio M."/>
            <person name="Cartwright D.A."/>
            <person name="Cestaro A."/>
            <person name="Pruss D."/>
            <person name="Pindo M."/>
            <person name="FitzGerald L.M."/>
            <person name="Vezzulli S."/>
            <person name="Reid J."/>
            <person name="Malacarne G."/>
            <person name="Iliev D."/>
            <person name="Coppola G."/>
            <person name="Wardell B."/>
            <person name="Micheletti D."/>
            <person name="Macalma T."/>
            <person name="Facci M."/>
            <person name="Mitchell J.T."/>
            <person name="Perazzolli M."/>
            <person name="Eldredge G."/>
            <person name="Gatto P."/>
            <person name="Oyzerski R."/>
            <person name="Moretto M."/>
            <person name="Gutin N."/>
            <person name="Stefanini M."/>
            <person name="Chen Y."/>
            <person name="Segala C."/>
            <person name="Davenport C."/>
            <person name="Dematte L."/>
            <person name="Mraz A."/>
            <person name="Battilana J."/>
            <person name="Stormo K."/>
            <person name="Costa F."/>
            <person name="Tao Q."/>
            <person name="Si-Ammour A."/>
            <person name="Harkins T."/>
            <person name="Lackey A."/>
            <person name="Perbost C."/>
            <person name="Taillon B."/>
            <person name="Stella A."/>
            <person name="Solovyev V."/>
            <person name="Fawcett J.A."/>
            <person name="Sterck L."/>
            <person name="Vandepoele K."/>
            <person name="Grando S.M."/>
            <person name="Toppo S."/>
            <person name="Moser C."/>
            <person name="Lanchbury J."/>
            <person name="Bogden R."/>
            <person name="Skolnick M."/>
            <person name="Sgaramella V."/>
            <person name="Bhatnagar S.K."/>
            <person name="Fontana P."/>
            <person name="Gutin A."/>
            <person name="Van de Peer Y."/>
            <person name="Salamini F."/>
            <person name="Viola R."/>
        </authorList>
    </citation>
    <scope>NUCLEOTIDE SEQUENCE</scope>
</reference>
<dbReference type="EMBL" id="AM439462">
    <property type="protein sequence ID" value="CAN60713.1"/>
    <property type="molecule type" value="Genomic_DNA"/>
</dbReference>
<dbReference type="AlphaFoldDB" id="A5AXS5"/>
<sequence length="92" mass="9245">MTRNSMTEIVMEASDVEGATSGTSGVVGGTIEVASGINGARASGTDFVGSSSYYACSARGGIGGAGLGGALRGVEYPANCVHLSRVNRSRQW</sequence>
<evidence type="ECO:0000313" key="1">
    <source>
        <dbReference type="EMBL" id="CAN60713.1"/>
    </source>
</evidence>
<gene>
    <name evidence="1" type="ORF">VITISV_033861</name>
</gene>
<proteinExistence type="predicted"/>
<name>A5AXS5_VITVI</name>
<organism evidence="1">
    <name type="scientific">Vitis vinifera</name>
    <name type="common">Grape</name>
    <dbReference type="NCBI Taxonomy" id="29760"/>
    <lineage>
        <taxon>Eukaryota</taxon>
        <taxon>Viridiplantae</taxon>
        <taxon>Streptophyta</taxon>
        <taxon>Embryophyta</taxon>
        <taxon>Tracheophyta</taxon>
        <taxon>Spermatophyta</taxon>
        <taxon>Magnoliopsida</taxon>
        <taxon>eudicotyledons</taxon>
        <taxon>Gunneridae</taxon>
        <taxon>Pentapetalae</taxon>
        <taxon>rosids</taxon>
        <taxon>Vitales</taxon>
        <taxon>Vitaceae</taxon>
        <taxon>Viteae</taxon>
        <taxon>Vitis</taxon>
    </lineage>
</organism>
<accession>A5AXS5</accession>
<protein>
    <submittedName>
        <fullName evidence="1">Uncharacterized protein</fullName>
    </submittedName>
</protein>